<keyword evidence="4" id="KW-0699">rRNA-binding</keyword>
<name>A0ABQ3AQK8_9GAMM</name>
<dbReference type="Gene3D" id="3.30.70.330">
    <property type="match status" value="1"/>
</dbReference>
<sequence>MNQERLYKIILGPVVSEKSAAAGESANQVVFKVNPTANKLEIKAAVQSLFGTKVESVSVLNVKGKTKRTRYGLGKRSDWKKAYVRLAQGQEIDLAASAE</sequence>
<proteinExistence type="inferred from homology"/>
<dbReference type="EMBL" id="BMYZ01000001">
    <property type="protein sequence ID" value="GGY60797.1"/>
    <property type="molecule type" value="Genomic_DNA"/>
</dbReference>
<dbReference type="Proteomes" id="UP000619761">
    <property type="component" value="Unassembled WGS sequence"/>
</dbReference>
<evidence type="ECO:0000256" key="4">
    <source>
        <dbReference type="HAMAP-Rule" id="MF_01369"/>
    </source>
</evidence>
<dbReference type="InterPro" id="IPR013025">
    <property type="entry name" value="Ribosomal_uL23-like"/>
</dbReference>
<evidence type="ECO:0000313" key="6">
    <source>
        <dbReference type="Proteomes" id="UP000619761"/>
    </source>
</evidence>
<dbReference type="InterPro" id="IPR012678">
    <property type="entry name" value="Ribosomal_uL23/eL15/eS24_sf"/>
</dbReference>
<comment type="function">
    <text evidence="4">One of the early assembly proteins it binds 23S rRNA. One of the proteins that surrounds the polypeptide exit tunnel on the outside of the ribosome. Forms the main docking site for trigger factor binding to the ribosome.</text>
</comment>
<dbReference type="Pfam" id="PF00276">
    <property type="entry name" value="Ribosomal_L23"/>
    <property type="match status" value="1"/>
</dbReference>
<reference evidence="6" key="1">
    <citation type="journal article" date="2019" name="Int. J. Syst. Evol. Microbiol.">
        <title>The Global Catalogue of Microorganisms (GCM) 10K type strain sequencing project: providing services to taxonomists for standard genome sequencing and annotation.</title>
        <authorList>
            <consortium name="The Broad Institute Genomics Platform"/>
            <consortium name="The Broad Institute Genome Sequencing Center for Infectious Disease"/>
            <person name="Wu L."/>
            <person name="Ma J."/>
        </authorList>
    </citation>
    <scope>NUCLEOTIDE SEQUENCE [LARGE SCALE GENOMIC DNA]</scope>
    <source>
        <strain evidence="6">KCTC 32239</strain>
    </source>
</reference>
<evidence type="ECO:0000256" key="1">
    <source>
        <dbReference type="ARBA" id="ARBA00006700"/>
    </source>
</evidence>
<dbReference type="HAMAP" id="MF_01369_B">
    <property type="entry name" value="Ribosomal_uL23_B"/>
    <property type="match status" value="1"/>
</dbReference>
<evidence type="ECO:0000256" key="2">
    <source>
        <dbReference type="ARBA" id="ARBA00022980"/>
    </source>
</evidence>
<dbReference type="PANTHER" id="PTHR11620">
    <property type="entry name" value="60S RIBOSOMAL PROTEIN L23A"/>
    <property type="match status" value="1"/>
</dbReference>
<dbReference type="RefSeq" id="WP_189414860.1">
    <property type="nucleotide sequence ID" value="NZ_BMYZ01000001.1"/>
</dbReference>
<keyword evidence="3 4" id="KW-0687">Ribonucleoprotein</keyword>
<dbReference type="NCBIfam" id="NF004359">
    <property type="entry name" value="PRK05738.1-3"/>
    <property type="match status" value="1"/>
</dbReference>
<keyword evidence="2 4" id="KW-0689">Ribosomal protein</keyword>
<dbReference type="NCBIfam" id="NF004363">
    <property type="entry name" value="PRK05738.2-4"/>
    <property type="match status" value="1"/>
</dbReference>
<keyword evidence="4" id="KW-0694">RNA-binding</keyword>
<accession>A0ABQ3AQK8</accession>
<protein>
    <recommendedName>
        <fullName evidence="4">Large ribosomal subunit protein uL23</fullName>
    </recommendedName>
</protein>
<dbReference type="GO" id="GO:0005840">
    <property type="term" value="C:ribosome"/>
    <property type="evidence" value="ECO:0007669"/>
    <property type="project" value="UniProtKB-KW"/>
</dbReference>
<comment type="subunit">
    <text evidence="4">Part of the 50S ribosomal subunit. Contacts protein L29, and trigger factor when it is bound to the ribosome.</text>
</comment>
<dbReference type="SUPFAM" id="SSF54189">
    <property type="entry name" value="Ribosomal proteins S24e, L23 and L15e"/>
    <property type="match status" value="1"/>
</dbReference>
<evidence type="ECO:0000313" key="5">
    <source>
        <dbReference type="EMBL" id="GGY60797.1"/>
    </source>
</evidence>
<comment type="similarity">
    <text evidence="1 4">Belongs to the universal ribosomal protein uL23 family.</text>
</comment>
<evidence type="ECO:0000256" key="3">
    <source>
        <dbReference type="ARBA" id="ARBA00023274"/>
    </source>
</evidence>
<comment type="caution">
    <text evidence="5">The sequence shown here is derived from an EMBL/GenBank/DDBJ whole genome shotgun (WGS) entry which is preliminary data.</text>
</comment>
<keyword evidence="6" id="KW-1185">Reference proteome</keyword>
<dbReference type="InterPro" id="IPR012677">
    <property type="entry name" value="Nucleotide-bd_a/b_plait_sf"/>
</dbReference>
<gene>
    <name evidence="4 5" type="primary">rplW</name>
    <name evidence="5" type="ORF">GCM10011613_00090</name>
</gene>
<organism evidence="5 6">
    <name type="scientific">Cellvibrio zantedeschiae</name>
    <dbReference type="NCBI Taxonomy" id="1237077"/>
    <lineage>
        <taxon>Bacteria</taxon>
        <taxon>Pseudomonadati</taxon>
        <taxon>Pseudomonadota</taxon>
        <taxon>Gammaproteobacteria</taxon>
        <taxon>Cellvibrionales</taxon>
        <taxon>Cellvibrionaceae</taxon>
        <taxon>Cellvibrio</taxon>
    </lineage>
</organism>